<dbReference type="InterPro" id="IPR036938">
    <property type="entry name" value="PAP2/HPO_sf"/>
</dbReference>
<name>A0A398BRI2_9RHOB</name>
<dbReference type="Pfam" id="PF01569">
    <property type="entry name" value="PAP2"/>
    <property type="match status" value="1"/>
</dbReference>
<proteinExistence type="predicted"/>
<keyword evidence="1" id="KW-0472">Membrane</keyword>
<feature type="transmembrane region" description="Helical" evidence="1">
    <location>
        <begin position="205"/>
        <end position="223"/>
    </location>
</feature>
<reference evidence="3 4" key="1">
    <citation type="submission" date="2018-09" db="EMBL/GenBank/DDBJ databases">
        <title>Gemmobacter lutimaris sp. nov., a marine bacterium isolated from tidal flat.</title>
        <authorList>
            <person name="Lee D.W."/>
            <person name="Yoo Y."/>
            <person name="Kim J.-J."/>
            <person name="Kim B.S."/>
        </authorList>
    </citation>
    <scope>NUCLEOTIDE SEQUENCE [LARGE SCALE GENOMIC DNA]</scope>
    <source>
        <strain evidence="3 4">YJ-T1-11</strain>
    </source>
</reference>
<keyword evidence="1" id="KW-1133">Transmembrane helix</keyword>
<dbReference type="OrthoDB" id="9813524at2"/>
<dbReference type="CDD" id="cd03396">
    <property type="entry name" value="PAP2_like_6"/>
    <property type="match status" value="1"/>
</dbReference>
<keyword evidence="1" id="KW-0812">Transmembrane</keyword>
<dbReference type="InterPro" id="IPR000326">
    <property type="entry name" value="PAP2/HPO"/>
</dbReference>
<sequence>MTDPTLARLHHAALIATLVVLCLFSAEPALDIALSAQFLDAQGDFGLRGNPMITTLNDTLRWGLTVFALLAVTLPALAQLTGFTPQSGRTGWHFLAAVFVIGPGLIVNGILKEHAGRARPADIAEFGGNHLFTPVLQISDQCSQNCSFSSGEVAMTATFAFALLALTWPHLPKQRRWLAIAAAITLIGASLLLRVGMGRHFTSDALASVAISAFVVMGGYRLFNLGTARQQMTWQAIHSDGLALSGHLHRRMRGTIAQMRRLLPLTMAERR</sequence>
<comment type="caution">
    <text evidence="3">The sequence shown here is derived from an EMBL/GenBank/DDBJ whole genome shotgun (WGS) entry which is preliminary data.</text>
</comment>
<feature type="transmembrane region" description="Helical" evidence="1">
    <location>
        <begin position="59"/>
        <end position="80"/>
    </location>
</feature>
<evidence type="ECO:0000259" key="2">
    <source>
        <dbReference type="Pfam" id="PF01569"/>
    </source>
</evidence>
<dbReference type="Gene3D" id="1.20.144.10">
    <property type="entry name" value="Phosphatidic acid phosphatase type 2/haloperoxidase"/>
    <property type="match status" value="1"/>
</dbReference>
<dbReference type="SUPFAM" id="SSF48317">
    <property type="entry name" value="Acid phosphatase/Vanadium-dependent haloperoxidase"/>
    <property type="match status" value="1"/>
</dbReference>
<feature type="transmembrane region" description="Helical" evidence="1">
    <location>
        <begin position="177"/>
        <end position="193"/>
    </location>
</feature>
<evidence type="ECO:0000313" key="3">
    <source>
        <dbReference type="EMBL" id="RID92364.1"/>
    </source>
</evidence>
<protein>
    <submittedName>
        <fullName evidence="3">Phosphatase PAP2 family protein</fullName>
    </submittedName>
</protein>
<evidence type="ECO:0000313" key="4">
    <source>
        <dbReference type="Proteomes" id="UP000266649"/>
    </source>
</evidence>
<gene>
    <name evidence="3" type="ORF">D2N39_06845</name>
</gene>
<dbReference type="AlphaFoldDB" id="A0A398BRI2"/>
<feature type="transmembrane region" description="Helical" evidence="1">
    <location>
        <begin position="92"/>
        <end position="111"/>
    </location>
</feature>
<dbReference type="Proteomes" id="UP000266649">
    <property type="component" value="Unassembled WGS sequence"/>
</dbReference>
<accession>A0A398BRI2</accession>
<dbReference type="EMBL" id="QXXQ01000003">
    <property type="protein sequence ID" value="RID92364.1"/>
    <property type="molecule type" value="Genomic_DNA"/>
</dbReference>
<feature type="domain" description="Phosphatidic acid phosphatase type 2/haloperoxidase" evidence="2">
    <location>
        <begin position="95"/>
        <end position="223"/>
    </location>
</feature>
<dbReference type="RefSeq" id="WP_119134045.1">
    <property type="nucleotide sequence ID" value="NZ_QXXQ01000003.1"/>
</dbReference>
<organism evidence="3 4">
    <name type="scientific">Gemmobacter lutimaris</name>
    <dbReference type="NCBI Taxonomy" id="2306023"/>
    <lineage>
        <taxon>Bacteria</taxon>
        <taxon>Pseudomonadati</taxon>
        <taxon>Pseudomonadota</taxon>
        <taxon>Alphaproteobacteria</taxon>
        <taxon>Rhodobacterales</taxon>
        <taxon>Paracoccaceae</taxon>
        <taxon>Gemmobacter</taxon>
    </lineage>
</organism>
<evidence type="ECO:0000256" key="1">
    <source>
        <dbReference type="SAM" id="Phobius"/>
    </source>
</evidence>
<keyword evidence="4" id="KW-1185">Reference proteome</keyword>